<dbReference type="Proteomes" id="UP000031623">
    <property type="component" value="Chromosome"/>
</dbReference>
<dbReference type="EMBL" id="AP014633">
    <property type="protein sequence ID" value="BAP54897.1"/>
    <property type="molecule type" value="Genomic_DNA"/>
</dbReference>
<dbReference type="SUPFAM" id="SSF159594">
    <property type="entry name" value="XCC0632-like"/>
    <property type="match status" value="1"/>
</dbReference>
<protein>
    <submittedName>
        <fullName evidence="2">ABC-type uncharacterized transport system, auxiliary component</fullName>
    </submittedName>
</protein>
<accession>A0A090AHT0</accession>
<proteinExistence type="predicted"/>
<dbReference type="Pfam" id="PF03886">
    <property type="entry name" value="ABC_trans_aux"/>
    <property type="match status" value="1"/>
</dbReference>
<dbReference type="HOGENOM" id="CLU_102844_0_0_6"/>
<evidence type="ECO:0000313" key="2">
    <source>
        <dbReference type="EMBL" id="BAP54897.1"/>
    </source>
</evidence>
<feature type="domain" description="ABC-type transport auxiliary lipoprotein component" evidence="1">
    <location>
        <begin position="33"/>
        <end position="193"/>
    </location>
</feature>
<evidence type="ECO:0000313" key="3">
    <source>
        <dbReference type="Proteomes" id="UP000031623"/>
    </source>
</evidence>
<dbReference type="Gene3D" id="3.40.50.10610">
    <property type="entry name" value="ABC-type transport auxiliary lipoprotein component"/>
    <property type="match status" value="1"/>
</dbReference>
<sequence>MKNLFHALGIGILLWISGCSVISAADSTIPRTYLLDIPLPTVSSPPRHGKTLLVAVPQSAPGFDTPALVYIRTPYVLEYYTQSQWVDTPARMLLPLLVSRLEASGLFGAVLSASTSPVVGEWRLDTEIVRFQQEFLTEPSQIRLVLRVQLLDMAARQVIATGLLEIKENTPSEDAEGGVLAANQVIARALNEVVAFIEKQMQP</sequence>
<keyword evidence="3" id="KW-1185">Reference proteome</keyword>
<name>A0A090AHT0_9GAMM</name>
<dbReference type="InterPro" id="IPR005586">
    <property type="entry name" value="ABC_trans_aux"/>
</dbReference>
<organism evidence="2 3">
    <name type="scientific">Thioploca ingrica</name>
    <dbReference type="NCBI Taxonomy" id="40754"/>
    <lineage>
        <taxon>Bacteria</taxon>
        <taxon>Pseudomonadati</taxon>
        <taxon>Pseudomonadota</taxon>
        <taxon>Gammaproteobacteria</taxon>
        <taxon>Thiotrichales</taxon>
        <taxon>Thiotrichaceae</taxon>
        <taxon>Thioploca</taxon>
    </lineage>
</organism>
<reference evidence="2 3" key="1">
    <citation type="journal article" date="2014" name="ISME J.">
        <title>Ecophysiology of Thioploca ingrica as revealed by the complete genome sequence supplemented with proteomic evidence.</title>
        <authorList>
            <person name="Kojima H."/>
            <person name="Ogura Y."/>
            <person name="Yamamoto N."/>
            <person name="Togashi T."/>
            <person name="Mori H."/>
            <person name="Watanabe T."/>
            <person name="Nemoto F."/>
            <person name="Kurokawa K."/>
            <person name="Hayashi T."/>
            <person name="Fukui M."/>
        </authorList>
    </citation>
    <scope>NUCLEOTIDE SEQUENCE [LARGE SCALE GENOMIC DNA]</scope>
</reference>
<dbReference type="AlphaFoldDB" id="A0A090AHT0"/>
<gene>
    <name evidence="2" type="ORF">THII_0600</name>
</gene>
<evidence type="ECO:0000259" key="1">
    <source>
        <dbReference type="Pfam" id="PF03886"/>
    </source>
</evidence>
<dbReference type="KEGG" id="tig:THII_0600"/>
<dbReference type="STRING" id="40754.THII_0600"/>
<dbReference type="PROSITE" id="PS51257">
    <property type="entry name" value="PROKAR_LIPOPROTEIN"/>
    <property type="match status" value="1"/>
</dbReference>